<dbReference type="EMBL" id="PQFF01000040">
    <property type="protein sequence ID" value="RHZ86939.1"/>
    <property type="molecule type" value="Genomic_DNA"/>
</dbReference>
<sequence>MGKDMFEEILKKNMIQNILLQILNQEEWFKLEKGKYKNLVDSISAAVIANKEVSTKY</sequence>
<proteinExistence type="predicted"/>
<comment type="caution">
    <text evidence="1">The sequence shown here is derived from an EMBL/GenBank/DDBJ whole genome shotgun (WGS) entry which is preliminary data.</text>
</comment>
<accession>A0A397JF36</accession>
<keyword evidence="2" id="KW-1185">Reference proteome</keyword>
<dbReference type="Proteomes" id="UP000266861">
    <property type="component" value="Unassembled WGS sequence"/>
</dbReference>
<reference evidence="1 2" key="1">
    <citation type="submission" date="2018-08" db="EMBL/GenBank/DDBJ databases">
        <title>Genome and evolution of the arbuscular mycorrhizal fungus Diversispora epigaea (formerly Glomus versiforme) and its bacterial endosymbionts.</title>
        <authorList>
            <person name="Sun X."/>
            <person name="Fei Z."/>
            <person name="Harrison M."/>
        </authorList>
    </citation>
    <scope>NUCLEOTIDE SEQUENCE [LARGE SCALE GENOMIC DNA]</scope>
    <source>
        <strain evidence="1 2">IT104</strain>
    </source>
</reference>
<evidence type="ECO:0000313" key="1">
    <source>
        <dbReference type="EMBL" id="RHZ86939.1"/>
    </source>
</evidence>
<gene>
    <name evidence="1" type="ORF">Glove_42g41</name>
</gene>
<protein>
    <submittedName>
        <fullName evidence="1">Uncharacterized protein</fullName>
    </submittedName>
</protein>
<organism evidence="1 2">
    <name type="scientific">Diversispora epigaea</name>
    <dbReference type="NCBI Taxonomy" id="1348612"/>
    <lineage>
        <taxon>Eukaryota</taxon>
        <taxon>Fungi</taxon>
        <taxon>Fungi incertae sedis</taxon>
        <taxon>Mucoromycota</taxon>
        <taxon>Glomeromycotina</taxon>
        <taxon>Glomeromycetes</taxon>
        <taxon>Diversisporales</taxon>
        <taxon>Diversisporaceae</taxon>
        <taxon>Diversispora</taxon>
    </lineage>
</organism>
<name>A0A397JF36_9GLOM</name>
<evidence type="ECO:0000313" key="2">
    <source>
        <dbReference type="Proteomes" id="UP000266861"/>
    </source>
</evidence>
<dbReference type="AlphaFoldDB" id="A0A397JF36"/>